<dbReference type="PANTHER" id="PTHR35368">
    <property type="entry name" value="HYDROPEROXIDE REDUCTASE"/>
    <property type="match status" value="1"/>
</dbReference>
<dbReference type="Proteomes" id="UP001341444">
    <property type="component" value="Unassembled WGS sequence"/>
</dbReference>
<accession>A0ABU6MIM9</accession>
<organism evidence="1 2">
    <name type="scientific">Heyndrickxia acidicola</name>
    <dbReference type="NCBI Taxonomy" id="209389"/>
    <lineage>
        <taxon>Bacteria</taxon>
        <taxon>Bacillati</taxon>
        <taxon>Bacillota</taxon>
        <taxon>Bacilli</taxon>
        <taxon>Bacillales</taxon>
        <taxon>Bacillaceae</taxon>
        <taxon>Heyndrickxia</taxon>
    </lineage>
</organism>
<dbReference type="Pfam" id="PF02566">
    <property type="entry name" value="OsmC"/>
    <property type="match status" value="1"/>
</dbReference>
<dbReference type="PANTHER" id="PTHR35368:SF1">
    <property type="entry name" value="HYDROPEROXIDE REDUCTASE"/>
    <property type="match status" value="1"/>
</dbReference>
<dbReference type="InterPro" id="IPR003718">
    <property type="entry name" value="OsmC/Ohr_fam"/>
</dbReference>
<dbReference type="InterPro" id="IPR036102">
    <property type="entry name" value="OsmC/Ohrsf"/>
</dbReference>
<proteinExistence type="predicted"/>
<dbReference type="Gene3D" id="3.30.300.20">
    <property type="match status" value="1"/>
</dbReference>
<dbReference type="SUPFAM" id="SSF82784">
    <property type="entry name" value="OsmC-like"/>
    <property type="match status" value="1"/>
</dbReference>
<dbReference type="RefSeq" id="WP_232317531.1">
    <property type="nucleotide sequence ID" value="NZ_JARMAB010000020.1"/>
</dbReference>
<comment type="caution">
    <text evidence="1">The sequence shown here is derived from an EMBL/GenBank/DDBJ whole genome shotgun (WGS) entry which is preliminary data.</text>
</comment>
<dbReference type="EMBL" id="JARMAB010000020">
    <property type="protein sequence ID" value="MED1204164.1"/>
    <property type="molecule type" value="Genomic_DNA"/>
</dbReference>
<dbReference type="InterPro" id="IPR015946">
    <property type="entry name" value="KH_dom-like_a/b"/>
</dbReference>
<gene>
    <name evidence="1" type="ORF">P4T90_14030</name>
</gene>
<name>A0ABU6MIM9_9BACI</name>
<keyword evidence="2" id="KW-1185">Reference proteome</keyword>
<reference evidence="1 2" key="1">
    <citation type="submission" date="2023-03" db="EMBL/GenBank/DDBJ databases">
        <title>Bacillus Genome Sequencing.</title>
        <authorList>
            <person name="Dunlap C."/>
        </authorList>
    </citation>
    <scope>NUCLEOTIDE SEQUENCE [LARGE SCALE GENOMIC DNA]</scope>
    <source>
        <strain evidence="1 2">B-23453</strain>
    </source>
</reference>
<dbReference type="InterPro" id="IPR052924">
    <property type="entry name" value="OsmC/Ohr_hydroprdx_reductase"/>
</dbReference>
<evidence type="ECO:0000313" key="2">
    <source>
        <dbReference type="Proteomes" id="UP001341444"/>
    </source>
</evidence>
<protein>
    <submittedName>
        <fullName evidence="1">OsmC family protein</fullName>
    </submittedName>
</protein>
<evidence type="ECO:0000313" key="1">
    <source>
        <dbReference type="EMBL" id="MED1204164.1"/>
    </source>
</evidence>
<sequence>MAKVQMKVSGVTEGLTSTIHAGTHTFYVDEPAGQGGNDKGPNPLQTVLGALIGCENIIANMVAKEIGFEMQGLSFTVKGELDTSGLMGDPNVRTYFQTVDISVEVKTSESEDRIKKLQEITDKRCPVYNTLKTANVEITTNWKKSM</sequence>